<dbReference type="Proteomes" id="UP000807306">
    <property type="component" value="Unassembled WGS sequence"/>
</dbReference>
<feature type="region of interest" description="Disordered" evidence="1">
    <location>
        <begin position="202"/>
        <end position="234"/>
    </location>
</feature>
<feature type="non-terminal residue" evidence="2">
    <location>
        <position position="337"/>
    </location>
</feature>
<evidence type="ECO:0000313" key="3">
    <source>
        <dbReference type="Proteomes" id="UP000807306"/>
    </source>
</evidence>
<gene>
    <name evidence="2" type="ORF">CPB83DRAFT_936945</name>
</gene>
<keyword evidence="3" id="KW-1185">Reference proteome</keyword>
<accession>A0A9P6BC32</accession>
<feature type="compositionally biased region" description="Pro residues" evidence="1">
    <location>
        <begin position="272"/>
        <end position="295"/>
    </location>
</feature>
<dbReference type="EMBL" id="MU158249">
    <property type="protein sequence ID" value="KAF9521225.1"/>
    <property type="molecule type" value="Genomic_DNA"/>
</dbReference>
<comment type="caution">
    <text evidence="2">The sequence shown here is derived from an EMBL/GenBank/DDBJ whole genome shotgun (WGS) entry which is preliminary data.</text>
</comment>
<dbReference type="AlphaFoldDB" id="A0A9P6BC32"/>
<feature type="region of interest" description="Disordered" evidence="1">
    <location>
        <begin position="47"/>
        <end position="123"/>
    </location>
</feature>
<feature type="compositionally biased region" description="Polar residues" evidence="1">
    <location>
        <begin position="54"/>
        <end position="73"/>
    </location>
</feature>
<feature type="compositionally biased region" description="Low complexity" evidence="1">
    <location>
        <begin position="221"/>
        <end position="234"/>
    </location>
</feature>
<name>A0A9P6BC32_9AGAR</name>
<feature type="region of interest" description="Disordered" evidence="1">
    <location>
        <begin position="247"/>
        <end position="337"/>
    </location>
</feature>
<sequence length="337" mass="37219">MAECFIKAAVPLWLYWGPEPEKVNPAASWMAPFRPVRTSLPLAIPSISPPLQPETSSKSAFPQVNSGSGQRPSESMDEYFTRQRSKRAQLEKDESRQQRAARLQRENAAKRRPQPGKKGPTVFRWDPVDGFRIRRRLTHREVENLWDEFSARKLLFDGFKNCWDYCSEFEDDMADGAMNLDSDSDSDSNDGLCRIRIKPINHTLSGPSLQPRPDELPKPSPALAISSSSPPHIASITNAEASNAIIRDSPGLSSSPQSSTPVESHIIATPRPASPRPASPRPASPRPASPRPASPRPVSLTTERRSPQWSPPVKSQNVASAHPASIEMKNSESSQPP</sequence>
<organism evidence="2 3">
    <name type="scientific">Crepidotus variabilis</name>
    <dbReference type="NCBI Taxonomy" id="179855"/>
    <lineage>
        <taxon>Eukaryota</taxon>
        <taxon>Fungi</taxon>
        <taxon>Dikarya</taxon>
        <taxon>Basidiomycota</taxon>
        <taxon>Agaricomycotina</taxon>
        <taxon>Agaricomycetes</taxon>
        <taxon>Agaricomycetidae</taxon>
        <taxon>Agaricales</taxon>
        <taxon>Agaricineae</taxon>
        <taxon>Crepidotaceae</taxon>
        <taxon>Crepidotus</taxon>
    </lineage>
</organism>
<feature type="compositionally biased region" description="Low complexity" evidence="1">
    <location>
        <begin position="249"/>
        <end position="264"/>
    </location>
</feature>
<reference evidence="2" key="1">
    <citation type="submission" date="2020-11" db="EMBL/GenBank/DDBJ databases">
        <authorList>
            <consortium name="DOE Joint Genome Institute"/>
            <person name="Ahrendt S."/>
            <person name="Riley R."/>
            <person name="Andreopoulos W."/>
            <person name="Labutti K."/>
            <person name="Pangilinan J."/>
            <person name="Ruiz-Duenas F.J."/>
            <person name="Barrasa J.M."/>
            <person name="Sanchez-Garcia M."/>
            <person name="Camarero S."/>
            <person name="Miyauchi S."/>
            <person name="Serrano A."/>
            <person name="Linde D."/>
            <person name="Babiker R."/>
            <person name="Drula E."/>
            <person name="Ayuso-Fernandez I."/>
            <person name="Pacheco R."/>
            <person name="Padilla G."/>
            <person name="Ferreira P."/>
            <person name="Barriuso J."/>
            <person name="Kellner H."/>
            <person name="Castanera R."/>
            <person name="Alfaro M."/>
            <person name="Ramirez L."/>
            <person name="Pisabarro A.G."/>
            <person name="Kuo A."/>
            <person name="Tritt A."/>
            <person name="Lipzen A."/>
            <person name="He G."/>
            <person name="Yan M."/>
            <person name="Ng V."/>
            <person name="Cullen D."/>
            <person name="Martin F."/>
            <person name="Rosso M.-N."/>
            <person name="Henrissat B."/>
            <person name="Hibbett D."/>
            <person name="Martinez A.T."/>
            <person name="Grigoriev I.V."/>
        </authorList>
    </citation>
    <scope>NUCLEOTIDE SEQUENCE</scope>
    <source>
        <strain evidence="2">CBS 506.95</strain>
    </source>
</reference>
<evidence type="ECO:0000313" key="2">
    <source>
        <dbReference type="EMBL" id="KAF9521225.1"/>
    </source>
</evidence>
<proteinExistence type="predicted"/>
<protein>
    <submittedName>
        <fullName evidence="2">Uncharacterized protein</fullName>
    </submittedName>
</protein>
<feature type="compositionally biased region" description="Basic and acidic residues" evidence="1">
    <location>
        <begin position="88"/>
        <end position="109"/>
    </location>
</feature>
<evidence type="ECO:0000256" key="1">
    <source>
        <dbReference type="SAM" id="MobiDB-lite"/>
    </source>
</evidence>
<dbReference type="OrthoDB" id="3237250at2759"/>